<dbReference type="InterPro" id="IPR002686">
    <property type="entry name" value="Transposase_17"/>
</dbReference>
<name>A0A1F5DEB4_9BACT</name>
<accession>A0A1F5DEB4</accession>
<proteinExistence type="predicted"/>
<gene>
    <name evidence="2" type="ORF">A3J78_00975</name>
</gene>
<dbReference type="SUPFAM" id="SSF143422">
    <property type="entry name" value="Transposase IS200-like"/>
    <property type="match status" value="1"/>
</dbReference>
<evidence type="ECO:0000313" key="3">
    <source>
        <dbReference type="Proteomes" id="UP000178758"/>
    </source>
</evidence>
<comment type="caution">
    <text evidence="2">The sequence shown here is derived from an EMBL/GenBank/DDBJ whole genome shotgun (WGS) entry which is preliminary data.</text>
</comment>
<dbReference type="InterPro" id="IPR036515">
    <property type="entry name" value="Transposase_17_sf"/>
</dbReference>
<sequence>MPVRKVVLANDQVYHVINRGVNHQNIYMNKWDYKRALITLKYYQYNSTPLSLSHFLYLNKEEQQEIFKSIKKKSKKNIEIYAYCLMPNHFHLLLKQKIENGISKFLSNFQNSYTKYLNLSKKRTGHLFQGQFKAVRIETDEQFIHVARYIHLNPFTSYIVKNFKGLKIYPWSSLQEYLGVTSYNICKKHELLSHFKSIKEFNKHIIDQKNYLEAIDKIEHLIIEE</sequence>
<organism evidence="2 3">
    <name type="scientific">Candidatus Beckwithbacteria bacterium RBG_13_35_6</name>
    <dbReference type="NCBI Taxonomy" id="1797456"/>
    <lineage>
        <taxon>Bacteria</taxon>
        <taxon>Candidatus Beckwithiibacteriota</taxon>
    </lineage>
</organism>
<dbReference type="Gene3D" id="3.30.70.1290">
    <property type="entry name" value="Transposase IS200-like"/>
    <property type="match status" value="1"/>
</dbReference>
<dbReference type="Proteomes" id="UP000178758">
    <property type="component" value="Unassembled WGS sequence"/>
</dbReference>
<dbReference type="GO" id="GO:0006313">
    <property type="term" value="P:DNA transposition"/>
    <property type="evidence" value="ECO:0007669"/>
    <property type="project" value="InterPro"/>
</dbReference>
<dbReference type="PANTHER" id="PTHR34322">
    <property type="entry name" value="TRANSPOSASE, Y1_TNP DOMAIN-CONTAINING"/>
    <property type="match status" value="1"/>
</dbReference>
<dbReference type="GO" id="GO:0003677">
    <property type="term" value="F:DNA binding"/>
    <property type="evidence" value="ECO:0007669"/>
    <property type="project" value="InterPro"/>
</dbReference>
<reference evidence="2 3" key="1">
    <citation type="journal article" date="2016" name="Nat. Commun.">
        <title>Thousands of microbial genomes shed light on interconnected biogeochemical processes in an aquifer system.</title>
        <authorList>
            <person name="Anantharaman K."/>
            <person name="Brown C.T."/>
            <person name="Hug L.A."/>
            <person name="Sharon I."/>
            <person name="Castelle C.J."/>
            <person name="Probst A.J."/>
            <person name="Thomas B.C."/>
            <person name="Singh A."/>
            <person name="Wilkins M.J."/>
            <person name="Karaoz U."/>
            <person name="Brodie E.L."/>
            <person name="Williams K.H."/>
            <person name="Hubbard S.S."/>
            <person name="Banfield J.F."/>
        </authorList>
    </citation>
    <scope>NUCLEOTIDE SEQUENCE [LARGE SCALE GENOMIC DNA]</scope>
</reference>
<dbReference type="AlphaFoldDB" id="A0A1F5DEB4"/>
<dbReference type="EMBL" id="MEZJ01000041">
    <property type="protein sequence ID" value="OGD53276.1"/>
    <property type="molecule type" value="Genomic_DNA"/>
</dbReference>
<evidence type="ECO:0000313" key="2">
    <source>
        <dbReference type="EMBL" id="OGD53276.1"/>
    </source>
</evidence>
<dbReference type="SMART" id="SM01321">
    <property type="entry name" value="Y1_Tnp"/>
    <property type="match status" value="1"/>
</dbReference>
<feature type="domain" description="Transposase IS200-like" evidence="1">
    <location>
        <begin position="9"/>
        <end position="153"/>
    </location>
</feature>
<dbReference type="Pfam" id="PF01797">
    <property type="entry name" value="Y1_Tnp"/>
    <property type="match status" value="1"/>
</dbReference>
<protein>
    <recommendedName>
        <fullName evidence="1">Transposase IS200-like domain-containing protein</fullName>
    </recommendedName>
</protein>
<evidence type="ECO:0000259" key="1">
    <source>
        <dbReference type="SMART" id="SM01321"/>
    </source>
</evidence>
<dbReference type="GO" id="GO:0004803">
    <property type="term" value="F:transposase activity"/>
    <property type="evidence" value="ECO:0007669"/>
    <property type="project" value="InterPro"/>
</dbReference>
<dbReference type="PANTHER" id="PTHR34322:SF2">
    <property type="entry name" value="TRANSPOSASE IS200-LIKE DOMAIN-CONTAINING PROTEIN"/>
    <property type="match status" value="1"/>
</dbReference>